<sequence length="50" mass="5782">MSLIKVIFRSKAYAVKKSTCDIYEIPFIGMSNEEAIFKKRTFSEFIEGLT</sequence>
<dbReference type="Proteomes" id="UP001500167">
    <property type="component" value="Unassembled WGS sequence"/>
</dbReference>
<keyword evidence="2" id="KW-1185">Reference proteome</keyword>
<comment type="caution">
    <text evidence="1">The sequence shown here is derived from an EMBL/GenBank/DDBJ whole genome shotgun (WGS) entry which is preliminary data.</text>
</comment>
<proteinExistence type="predicted"/>
<organism evidence="1 2">
    <name type="scientific">Sphingobacterium ginsenosidimutans</name>
    <dbReference type="NCBI Taxonomy" id="687845"/>
    <lineage>
        <taxon>Bacteria</taxon>
        <taxon>Pseudomonadati</taxon>
        <taxon>Bacteroidota</taxon>
        <taxon>Sphingobacteriia</taxon>
        <taxon>Sphingobacteriales</taxon>
        <taxon>Sphingobacteriaceae</taxon>
        <taxon>Sphingobacterium</taxon>
    </lineage>
</organism>
<evidence type="ECO:0000313" key="2">
    <source>
        <dbReference type="Proteomes" id="UP001500167"/>
    </source>
</evidence>
<accession>A0ABP8A5J3</accession>
<reference evidence="2" key="1">
    <citation type="journal article" date="2019" name="Int. J. Syst. Evol. Microbiol.">
        <title>The Global Catalogue of Microorganisms (GCM) 10K type strain sequencing project: providing services to taxonomists for standard genome sequencing and annotation.</title>
        <authorList>
            <consortium name="The Broad Institute Genomics Platform"/>
            <consortium name="The Broad Institute Genome Sequencing Center for Infectious Disease"/>
            <person name="Wu L."/>
            <person name="Ma J."/>
        </authorList>
    </citation>
    <scope>NUCLEOTIDE SEQUENCE [LARGE SCALE GENOMIC DNA]</scope>
    <source>
        <strain evidence="2">JCM 16722</strain>
    </source>
</reference>
<evidence type="ECO:0000313" key="1">
    <source>
        <dbReference type="EMBL" id="GAA4178326.1"/>
    </source>
</evidence>
<dbReference type="EMBL" id="BAAAZK010000007">
    <property type="protein sequence ID" value="GAA4178326.1"/>
    <property type="molecule type" value="Genomic_DNA"/>
</dbReference>
<gene>
    <name evidence="1" type="ORF">GCM10022218_28710</name>
</gene>
<protein>
    <submittedName>
        <fullName evidence="1">Uncharacterized protein</fullName>
    </submittedName>
</protein>
<name>A0ABP8A5J3_9SPHI</name>